<feature type="region of interest" description="Disordered" evidence="1">
    <location>
        <begin position="64"/>
        <end position="89"/>
    </location>
</feature>
<evidence type="ECO:0000313" key="3">
    <source>
        <dbReference type="Proteomes" id="UP001157006"/>
    </source>
</evidence>
<proteinExistence type="predicted"/>
<reference evidence="2 3" key="1">
    <citation type="submission" date="2023-01" db="EMBL/GenBank/DDBJ databases">
        <authorList>
            <person name="Kreplak J."/>
        </authorList>
    </citation>
    <scope>NUCLEOTIDE SEQUENCE [LARGE SCALE GENOMIC DNA]</scope>
</reference>
<protein>
    <submittedName>
        <fullName evidence="2">Uncharacterized protein</fullName>
    </submittedName>
</protein>
<evidence type="ECO:0000256" key="1">
    <source>
        <dbReference type="SAM" id="MobiDB-lite"/>
    </source>
</evidence>
<accession>A0AAV0YI79</accession>
<dbReference type="EMBL" id="CATIWC010001093">
    <property type="protein sequence ID" value="CAI8583817.1"/>
    <property type="molecule type" value="Genomic_DNA"/>
</dbReference>
<organism evidence="2 3">
    <name type="scientific">Vicia faba</name>
    <name type="common">Broad bean</name>
    <name type="synonym">Faba vulgaris</name>
    <dbReference type="NCBI Taxonomy" id="3906"/>
    <lineage>
        <taxon>Eukaryota</taxon>
        <taxon>Viridiplantae</taxon>
        <taxon>Streptophyta</taxon>
        <taxon>Embryophyta</taxon>
        <taxon>Tracheophyta</taxon>
        <taxon>Spermatophyta</taxon>
        <taxon>Magnoliopsida</taxon>
        <taxon>eudicotyledons</taxon>
        <taxon>Gunneridae</taxon>
        <taxon>Pentapetalae</taxon>
        <taxon>rosids</taxon>
        <taxon>fabids</taxon>
        <taxon>Fabales</taxon>
        <taxon>Fabaceae</taxon>
        <taxon>Papilionoideae</taxon>
        <taxon>50 kb inversion clade</taxon>
        <taxon>NPAAA clade</taxon>
        <taxon>Hologalegina</taxon>
        <taxon>IRL clade</taxon>
        <taxon>Fabeae</taxon>
        <taxon>Vicia</taxon>
    </lineage>
</organism>
<dbReference type="AlphaFoldDB" id="A0AAV0YI79"/>
<feature type="compositionally biased region" description="Polar residues" evidence="1">
    <location>
        <begin position="67"/>
        <end position="87"/>
    </location>
</feature>
<sequence>MLFYVVYIYPSACLSYSNWDTKANVLIPLIKTEPLQVKESIDEAKTDAPDESDVVADIEITFEHKPGSTTPTGKRQLPGGSSESTSFEGLCDGELSSNKLKKIIKLEKDEWTML</sequence>
<evidence type="ECO:0000313" key="2">
    <source>
        <dbReference type="EMBL" id="CAI8583817.1"/>
    </source>
</evidence>
<keyword evidence="3" id="KW-1185">Reference proteome</keyword>
<dbReference type="Proteomes" id="UP001157006">
    <property type="component" value="Unassembled WGS sequence"/>
</dbReference>
<name>A0AAV0YI79_VICFA</name>
<gene>
    <name evidence="2" type="ORF">VFH_U045600</name>
</gene>
<comment type="caution">
    <text evidence="2">The sequence shown here is derived from an EMBL/GenBank/DDBJ whole genome shotgun (WGS) entry which is preliminary data.</text>
</comment>